<evidence type="ECO:0000256" key="1">
    <source>
        <dbReference type="ARBA" id="ARBA00000085"/>
    </source>
</evidence>
<dbReference type="KEGG" id="aon:DEH84_09565"/>
<keyword evidence="6" id="KW-0067">ATP-binding</keyword>
<reference evidence="9 10" key="1">
    <citation type="submission" date="2018-05" db="EMBL/GenBank/DDBJ databases">
        <title>complete genome sequence of Aquabacterium olei NBRC 110486.</title>
        <authorList>
            <person name="Tang B."/>
            <person name="Chang J."/>
            <person name="Zhang L."/>
            <person name="Yang H."/>
        </authorList>
    </citation>
    <scope>NUCLEOTIDE SEQUENCE [LARGE SCALE GENOMIC DNA]</scope>
    <source>
        <strain evidence="9 10">NBRC 110486</strain>
    </source>
</reference>
<dbReference type="InterPro" id="IPR050351">
    <property type="entry name" value="BphY/WalK/GraS-like"/>
</dbReference>
<evidence type="ECO:0000256" key="3">
    <source>
        <dbReference type="ARBA" id="ARBA00022679"/>
    </source>
</evidence>
<evidence type="ECO:0000256" key="4">
    <source>
        <dbReference type="ARBA" id="ARBA00022741"/>
    </source>
</evidence>
<gene>
    <name evidence="9" type="ORF">DEH84_09565</name>
</gene>
<sequence>MSTPLALIAHDLKNALGVLECELAAMIDDPTPVGAETAHQHCADLRRQFTQFLTLYSAESGQLHALCEDESPSDLLKYLQQVWQLKANAEGRPVEFSIDADPLAPPFWYFDRRLVQLALDAALHNALRFATRAVRLSVAEESGWLVWRIRDDGAGLSAGDPGASHATGLGTALSRAVAEAHRSGERQGQVALTPDAAGGAAFTLRLP</sequence>
<keyword evidence="3" id="KW-0808">Transferase</keyword>
<dbReference type="OrthoDB" id="9180085at2"/>
<dbReference type="SUPFAM" id="SSF55874">
    <property type="entry name" value="ATPase domain of HSP90 chaperone/DNA topoisomerase II/histidine kinase"/>
    <property type="match status" value="1"/>
</dbReference>
<evidence type="ECO:0000313" key="10">
    <source>
        <dbReference type="Proteomes" id="UP000244892"/>
    </source>
</evidence>
<dbReference type="AlphaFoldDB" id="A0A2U8FRI3"/>
<dbReference type="InterPro" id="IPR036890">
    <property type="entry name" value="HATPase_C_sf"/>
</dbReference>
<dbReference type="InterPro" id="IPR005467">
    <property type="entry name" value="His_kinase_dom"/>
</dbReference>
<keyword evidence="5 9" id="KW-0418">Kinase</keyword>
<dbReference type="Gene3D" id="3.30.565.10">
    <property type="entry name" value="Histidine kinase-like ATPase, C-terminal domain"/>
    <property type="match status" value="1"/>
</dbReference>
<dbReference type="RefSeq" id="WP_109036653.1">
    <property type="nucleotide sequence ID" value="NZ_CP029210.1"/>
</dbReference>
<proteinExistence type="predicted"/>
<dbReference type="InterPro" id="IPR004358">
    <property type="entry name" value="Sig_transdc_His_kin-like_C"/>
</dbReference>
<feature type="domain" description="Histidine kinase" evidence="8">
    <location>
        <begin position="7"/>
        <end position="207"/>
    </location>
</feature>
<dbReference type="GO" id="GO:0007234">
    <property type="term" value="P:osmosensory signaling via phosphorelay pathway"/>
    <property type="evidence" value="ECO:0007669"/>
    <property type="project" value="TreeGrafter"/>
</dbReference>
<dbReference type="GO" id="GO:0005524">
    <property type="term" value="F:ATP binding"/>
    <property type="evidence" value="ECO:0007669"/>
    <property type="project" value="UniProtKB-KW"/>
</dbReference>
<dbReference type="InterPro" id="IPR003594">
    <property type="entry name" value="HATPase_dom"/>
</dbReference>
<organism evidence="9 10">
    <name type="scientific">Aquabacterium olei</name>
    <dbReference type="NCBI Taxonomy" id="1296669"/>
    <lineage>
        <taxon>Bacteria</taxon>
        <taxon>Pseudomonadati</taxon>
        <taxon>Pseudomonadota</taxon>
        <taxon>Betaproteobacteria</taxon>
        <taxon>Burkholderiales</taxon>
        <taxon>Aquabacterium</taxon>
    </lineage>
</organism>
<accession>A0A2U8FRI3</accession>
<dbReference type="GO" id="GO:0000156">
    <property type="term" value="F:phosphorelay response regulator activity"/>
    <property type="evidence" value="ECO:0007669"/>
    <property type="project" value="TreeGrafter"/>
</dbReference>
<dbReference type="GO" id="GO:0030295">
    <property type="term" value="F:protein kinase activator activity"/>
    <property type="evidence" value="ECO:0007669"/>
    <property type="project" value="TreeGrafter"/>
</dbReference>
<dbReference type="Pfam" id="PF02518">
    <property type="entry name" value="HATPase_c"/>
    <property type="match status" value="1"/>
</dbReference>
<protein>
    <recommendedName>
        <fullName evidence="2">histidine kinase</fullName>
        <ecNumber evidence="2">2.7.13.3</ecNumber>
    </recommendedName>
</protein>
<dbReference type="PROSITE" id="PS50109">
    <property type="entry name" value="HIS_KIN"/>
    <property type="match status" value="1"/>
</dbReference>
<keyword evidence="7" id="KW-0902">Two-component regulatory system</keyword>
<dbReference type="Proteomes" id="UP000244892">
    <property type="component" value="Chromosome"/>
</dbReference>
<dbReference type="PANTHER" id="PTHR42878:SF7">
    <property type="entry name" value="SENSOR HISTIDINE KINASE GLRK"/>
    <property type="match status" value="1"/>
</dbReference>
<evidence type="ECO:0000256" key="2">
    <source>
        <dbReference type="ARBA" id="ARBA00012438"/>
    </source>
</evidence>
<dbReference type="PANTHER" id="PTHR42878">
    <property type="entry name" value="TWO-COMPONENT HISTIDINE KINASE"/>
    <property type="match status" value="1"/>
</dbReference>
<evidence type="ECO:0000256" key="7">
    <source>
        <dbReference type="ARBA" id="ARBA00023012"/>
    </source>
</evidence>
<dbReference type="GO" id="GO:0004673">
    <property type="term" value="F:protein histidine kinase activity"/>
    <property type="evidence" value="ECO:0007669"/>
    <property type="project" value="UniProtKB-EC"/>
</dbReference>
<evidence type="ECO:0000256" key="6">
    <source>
        <dbReference type="ARBA" id="ARBA00022840"/>
    </source>
</evidence>
<dbReference type="EC" id="2.7.13.3" evidence="2"/>
<evidence type="ECO:0000313" key="9">
    <source>
        <dbReference type="EMBL" id="AWI53653.1"/>
    </source>
</evidence>
<keyword evidence="4" id="KW-0547">Nucleotide-binding</keyword>
<dbReference type="PRINTS" id="PR00344">
    <property type="entry name" value="BCTRLSENSOR"/>
</dbReference>
<dbReference type="EMBL" id="CP029210">
    <property type="protein sequence ID" value="AWI53653.1"/>
    <property type="molecule type" value="Genomic_DNA"/>
</dbReference>
<evidence type="ECO:0000256" key="5">
    <source>
        <dbReference type="ARBA" id="ARBA00022777"/>
    </source>
</evidence>
<name>A0A2U8FRI3_9BURK</name>
<keyword evidence="10" id="KW-1185">Reference proteome</keyword>
<evidence type="ECO:0000259" key="8">
    <source>
        <dbReference type="PROSITE" id="PS50109"/>
    </source>
</evidence>
<comment type="catalytic activity">
    <reaction evidence="1">
        <text>ATP + protein L-histidine = ADP + protein N-phospho-L-histidine.</text>
        <dbReference type="EC" id="2.7.13.3"/>
    </reaction>
</comment>